<comment type="caution">
    <text evidence="2">The sequence shown here is derived from an EMBL/GenBank/DDBJ whole genome shotgun (WGS) entry which is preliminary data.</text>
</comment>
<keyword evidence="3" id="KW-1185">Reference proteome</keyword>
<organism evidence="2 3">
    <name type="scientific">Persicobacter diffluens</name>
    <dbReference type="NCBI Taxonomy" id="981"/>
    <lineage>
        <taxon>Bacteria</taxon>
        <taxon>Pseudomonadati</taxon>
        <taxon>Bacteroidota</taxon>
        <taxon>Cytophagia</taxon>
        <taxon>Cytophagales</taxon>
        <taxon>Persicobacteraceae</taxon>
        <taxon>Persicobacter</taxon>
    </lineage>
</organism>
<protein>
    <submittedName>
        <fullName evidence="2">Chromosome partitioning protein ParA</fullName>
    </submittedName>
</protein>
<reference evidence="2 3" key="1">
    <citation type="submission" date="2021-12" db="EMBL/GenBank/DDBJ databases">
        <title>Genome sequencing of bacteria with rrn-lacking chromosome and rrn-plasmid.</title>
        <authorList>
            <person name="Anda M."/>
            <person name="Iwasaki W."/>
        </authorList>
    </citation>
    <scope>NUCLEOTIDE SEQUENCE [LARGE SCALE GENOMIC DNA]</scope>
    <source>
        <strain evidence="2 3">NBRC 15940</strain>
    </source>
</reference>
<dbReference type="SUPFAM" id="SSF52540">
    <property type="entry name" value="P-loop containing nucleoside triphosphate hydrolases"/>
    <property type="match status" value="1"/>
</dbReference>
<evidence type="ECO:0000259" key="1">
    <source>
        <dbReference type="Pfam" id="PF01656"/>
    </source>
</evidence>
<dbReference type="InterPro" id="IPR027417">
    <property type="entry name" value="P-loop_NTPase"/>
</dbReference>
<dbReference type="RefSeq" id="WP_338239707.1">
    <property type="nucleotide sequence ID" value="NZ_BQKE01000006.1"/>
</dbReference>
<dbReference type="Gene3D" id="3.40.50.300">
    <property type="entry name" value="P-loop containing nucleotide triphosphate hydrolases"/>
    <property type="match status" value="1"/>
</dbReference>
<dbReference type="InterPro" id="IPR050678">
    <property type="entry name" value="DNA_Partitioning_ATPase"/>
</dbReference>
<accession>A0AAN4W2T3</accession>
<gene>
    <name evidence="2" type="ORF">PEDI_51930</name>
</gene>
<dbReference type="EMBL" id="BQKE01000006">
    <property type="protein sequence ID" value="GJM64641.1"/>
    <property type="molecule type" value="Genomic_DNA"/>
</dbReference>
<dbReference type="InterPro" id="IPR002586">
    <property type="entry name" value="CobQ/CobB/MinD/ParA_Nub-bd_dom"/>
</dbReference>
<dbReference type="PANTHER" id="PTHR13696">
    <property type="entry name" value="P-LOOP CONTAINING NUCLEOSIDE TRIPHOSPHATE HYDROLASE"/>
    <property type="match status" value="1"/>
</dbReference>
<dbReference type="Proteomes" id="UP001310022">
    <property type="component" value="Unassembled WGS sequence"/>
</dbReference>
<name>A0AAN4W2T3_9BACT</name>
<evidence type="ECO:0000313" key="2">
    <source>
        <dbReference type="EMBL" id="GJM64641.1"/>
    </source>
</evidence>
<dbReference type="PANTHER" id="PTHR13696:SF52">
    <property type="entry name" value="PARA FAMILY PROTEIN CT_582"/>
    <property type="match status" value="1"/>
</dbReference>
<dbReference type="AlphaFoldDB" id="A0AAN4W2T3"/>
<proteinExistence type="predicted"/>
<evidence type="ECO:0000313" key="3">
    <source>
        <dbReference type="Proteomes" id="UP001310022"/>
    </source>
</evidence>
<dbReference type="Pfam" id="PF01656">
    <property type="entry name" value="CbiA"/>
    <property type="match status" value="1"/>
</dbReference>
<dbReference type="CDD" id="cd02042">
    <property type="entry name" value="ParAB_family"/>
    <property type="match status" value="1"/>
</dbReference>
<feature type="domain" description="CobQ/CobB/MinD/ParA nucleotide binding" evidence="1">
    <location>
        <begin position="3"/>
        <end position="114"/>
    </location>
</feature>
<sequence length="201" mass="22963">MIILMANQKGGVGKSTLTILLANYFSSKGQEIHIIDLDNQQSVNDIYNKSIEQGWSNPLITCEKESKLPRLNSNRYKQKLILIDLPGRLDNQQLKTLLKQADIIVCPFLFDPISFKSTLVFAQLCQFLAPDGKIFFLPNRIKSTVKEQNEGPIRKILLQFGELLPRIPDLVCFQRVSSFSTTQEQVQKSKNAFDFLYHSIQ</sequence>